<dbReference type="InterPro" id="IPR036271">
    <property type="entry name" value="Tet_transcr_reg_TetR-rel_C_sf"/>
</dbReference>
<evidence type="ECO:0000313" key="5">
    <source>
        <dbReference type="Proteomes" id="UP000312512"/>
    </source>
</evidence>
<sequence length="187" mass="19117">MLELIQARGYSGTGLTTVVEHAGAPKGSLYFHFPEGKEALGEQAVELAAEQFRTLVTGTAAEAAGPGDVLRRVVDVLTGLLTGSDYRLGCPVSVVTLEMGADSERLRAACAAAFESWIGPVTDLLVGRGHPRTAARALATTVVSSLEGAVIVSRARRDVAPLRDAAQVLGPLLDQPPSGAGASGGAA</sequence>
<dbReference type="Pfam" id="PF00440">
    <property type="entry name" value="TetR_N"/>
    <property type="match status" value="1"/>
</dbReference>
<dbReference type="InterPro" id="IPR009057">
    <property type="entry name" value="Homeodomain-like_sf"/>
</dbReference>
<reference evidence="4 5" key="1">
    <citation type="submission" date="2019-10" db="EMBL/GenBank/DDBJ databases">
        <title>Nonomuraea sp. nov., isolated from Phyllanthus amarus.</title>
        <authorList>
            <person name="Klykleung N."/>
            <person name="Tanasupawat S."/>
        </authorList>
    </citation>
    <scope>NUCLEOTIDE SEQUENCE [LARGE SCALE GENOMIC DNA]</scope>
    <source>
        <strain evidence="4 5">PA1-10</strain>
    </source>
</reference>
<dbReference type="GO" id="GO:0003677">
    <property type="term" value="F:DNA binding"/>
    <property type="evidence" value="ECO:0007669"/>
    <property type="project" value="UniProtKB-UniRule"/>
</dbReference>
<proteinExistence type="predicted"/>
<dbReference type="SUPFAM" id="SSF46689">
    <property type="entry name" value="Homeodomain-like"/>
    <property type="match status" value="1"/>
</dbReference>
<accession>A0A5C4WKF5</accession>
<dbReference type="AlphaFoldDB" id="A0A5C4WKF5"/>
<dbReference type="PROSITE" id="PS50977">
    <property type="entry name" value="HTH_TETR_2"/>
    <property type="match status" value="1"/>
</dbReference>
<dbReference type="Proteomes" id="UP000312512">
    <property type="component" value="Unassembled WGS sequence"/>
</dbReference>
<evidence type="ECO:0000313" key="4">
    <source>
        <dbReference type="EMBL" id="KAB8194313.1"/>
    </source>
</evidence>
<accession>A0A5P9Z8U3</accession>
<keyword evidence="3" id="KW-0804">Transcription</keyword>
<dbReference type="Pfam" id="PF21993">
    <property type="entry name" value="TetR_C_13_2"/>
    <property type="match status" value="1"/>
</dbReference>
<keyword evidence="5" id="KW-1185">Reference proteome</keyword>
<evidence type="ECO:0000256" key="2">
    <source>
        <dbReference type="ARBA" id="ARBA00023125"/>
    </source>
</evidence>
<keyword evidence="2" id="KW-0238">DNA-binding</keyword>
<dbReference type="OrthoDB" id="4567939at2"/>
<protein>
    <submittedName>
        <fullName evidence="4">TetR family transcriptional regulator</fullName>
    </submittedName>
</protein>
<organism evidence="4 5">
    <name type="scientific">Nonomuraea phyllanthi</name>
    <dbReference type="NCBI Taxonomy" id="2219224"/>
    <lineage>
        <taxon>Bacteria</taxon>
        <taxon>Bacillati</taxon>
        <taxon>Actinomycetota</taxon>
        <taxon>Actinomycetes</taxon>
        <taxon>Streptosporangiales</taxon>
        <taxon>Streptosporangiaceae</taxon>
        <taxon>Nonomuraea</taxon>
    </lineage>
</organism>
<dbReference type="PANTHER" id="PTHR47506">
    <property type="entry name" value="TRANSCRIPTIONAL REGULATORY PROTEIN"/>
    <property type="match status" value="1"/>
</dbReference>
<name>A0A5C4WKF5_9ACTN</name>
<gene>
    <name evidence="4" type="ORF">FH608_017610</name>
</gene>
<dbReference type="Gene3D" id="1.10.357.10">
    <property type="entry name" value="Tetracycline Repressor, domain 2"/>
    <property type="match status" value="1"/>
</dbReference>
<dbReference type="InterPro" id="IPR001647">
    <property type="entry name" value="HTH_TetR"/>
</dbReference>
<keyword evidence="1" id="KW-0805">Transcription regulation</keyword>
<evidence type="ECO:0000256" key="3">
    <source>
        <dbReference type="ARBA" id="ARBA00023163"/>
    </source>
</evidence>
<dbReference type="PANTHER" id="PTHR47506:SF3">
    <property type="entry name" value="HTH-TYPE TRANSCRIPTIONAL REGULATOR LMRA"/>
    <property type="match status" value="1"/>
</dbReference>
<evidence type="ECO:0000256" key="1">
    <source>
        <dbReference type="ARBA" id="ARBA00023015"/>
    </source>
</evidence>
<comment type="caution">
    <text evidence="4">The sequence shown here is derived from an EMBL/GenBank/DDBJ whole genome shotgun (WGS) entry which is preliminary data.</text>
</comment>
<dbReference type="SUPFAM" id="SSF48498">
    <property type="entry name" value="Tetracyclin repressor-like, C-terminal domain"/>
    <property type="match status" value="1"/>
</dbReference>
<dbReference type="InterPro" id="IPR054156">
    <property type="entry name" value="YxaF_TetR_C"/>
</dbReference>
<dbReference type="EMBL" id="VDLX02000006">
    <property type="protein sequence ID" value="KAB8194313.1"/>
    <property type="molecule type" value="Genomic_DNA"/>
</dbReference>